<proteinExistence type="predicted"/>
<gene>
    <name evidence="1" type="ORF">NHU_03140</name>
</gene>
<accession>A0A0D6B6E6</accession>
<dbReference type="Proteomes" id="UP000064912">
    <property type="component" value="Chromosome"/>
</dbReference>
<dbReference type="PATRIC" id="fig|35806.4.peg.3230"/>
<dbReference type="AlphaFoldDB" id="A0A0D6B6E6"/>
<evidence type="ECO:0000313" key="1">
    <source>
        <dbReference type="EMBL" id="BAQ70284.1"/>
    </source>
</evidence>
<organism evidence="1 2">
    <name type="scientific">Rhodovulum sulfidophilum</name>
    <name type="common">Rhodobacter sulfidophilus</name>
    <dbReference type="NCBI Taxonomy" id="35806"/>
    <lineage>
        <taxon>Bacteria</taxon>
        <taxon>Pseudomonadati</taxon>
        <taxon>Pseudomonadota</taxon>
        <taxon>Alphaproteobacteria</taxon>
        <taxon>Rhodobacterales</taxon>
        <taxon>Paracoccaceae</taxon>
        <taxon>Rhodovulum</taxon>
    </lineage>
</organism>
<reference evidence="1 2" key="1">
    <citation type="submission" date="2015-02" db="EMBL/GenBank/DDBJ databases">
        <title>Genome sequene of Rhodovulum sulfidophilum DSM 2351.</title>
        <authorList>
            <person name="Nagao N."/>
        </authorList>
    </citation>
    <scope>NUCLEOTIDE SEQUENCE [LARGE SCALE GENOMIC DNA]</scope>
    <source>
        <strain evidence="1 2">DSM 2351</strain>
    </source>
</reference>
<evidence type="ECO:0000313" key="2">
    <source>
        <dbReference type="Proteomes" id="UP000064912"/>
    </source>
</evidence>
<protein>
    <submittedName>
        <fullName evidence="1">Putative FHA domain protein</fullName>
    </submittedName>
</protein>
<name>A0A0D6B6E6_RHOSU</name>
<dbReference type="KEGG" id="rsu:NHU_03140"/>
<sequence length="150" mass="16974">MSGAGISSVIVCKGGTAYVAATGQEEKLPTSISAGFDFDIAKKAELDRKLRQNIRLTISILDIPPEFHGQAEKVARACMQRMMAYGFTNSRHLRVLAAWELSFGARYEEYDPEGKLLKLCQSNAPSLRRFKRFQKRMDEVYFKKKEFGRG</sequence>
<dbReference type="EMBL" id="AP014800">
    <property type="protein sequence ID" value="BAQ70284.1"/>
    <property type="molecule type" value="Genomic_DNA"/>
</dbReference>